<feature type="region of interest" description="Disordered" evidence="1">
    <location>
        <begin position="35"/>
        <end position="60"/>
    </location>
</feature>
<dbReference type="Proteomes" id="UP000245911">
    <property type="component" value="Unassembled WGS sequence"/>
</dbReference>
<proteinExistence type="predicted"/>
<accession>A0A2T8HUN8</accession>
<comment type="caution">
    <text evidence="2">The sequence shown here is derived from an EMBL/GenBank/DDBJ whole genome shotgun (WGS) entry which is preliminary data.</text>
</comment>
<keyword evidence="3" id="KW-1185">Reference proteome</keyword>
<evidence type="ECO:0000313" key="2">
    <source>
        <dbReference type="EMBL" id="PVH29177.1"/>
    </source>
</evidence>
<dbReference type="AlphaFoldDB" id="A0A2T8HUN8"/>
<feature type="compositionally biased region" description="Low complexity" evidence="1">
    <location>
        <begin position="38"/>
        <end position="49"/>
    </location>
</feature>
<organism evidence="2 3">
    <name type="scientific">Pararhodobacter oceanensis</name>
    <dbReference type="NCBI Taxonomy" id="2172121"/>
    <lineage>
        <taxon>Bacteria</taxon>
        <taxon>Pseudomonadati</taxon>
        <taxon>Pseudomonadota</taxon>
        <taxon>Alphaproteobacteria</taxon>
        <taxon>Rhodobacterales</taxon>
        <taxon>Paracoccaceae</taxon>
        <taxon>Pararhodobacter</taxon>
    </lineage>
</organism>
<evidence type="ECO:0000313" key="3">
    <source>
        <dbReference type="Proteomes" id="UP000245911"/>
    </source>
</evidence>
<dbReference type="EMBL" id="QDKM01000003">
    <property type="protein sequence ID" value="PVH29177.1"/>
    <property type="molecule type" value="Genomic_DNA"/>
</dbReference>
<sequence length="60" mass="6689">MLNHLQEYSQRNALPELASQLEQAQLLAMVEIANLPDPQTQETTQETPPKTNAQISTENA</sequence>
<reference evidence="2 3" key="1">
    <citation type="submission" date="2018-04" db="EMBL/GenBank/DDBJ databases">
        <title>Pararhodobacter oceanense sp. nov., isolated from marine intertidal sediment.</title>
        <authorList>
            <person name="Wang X.-L."/>
            <person name="Du Z.-J."/>
        </authorList>
    </citation>
    <scope>NUCLEOTIDE SEQUENCE [LARGE SCALE GENOMIC DNA]</scope>
    <source>
        <strain evidence="2 3">AM505</strain>
    </source>
</reference>
<evidence type="ECO:0000256" key="1">
    <source>
        <dbReference type="SAM" id="MobiDB-lite"/>
    </source>
</evidence>
<gene>
    <name evidence="2" type="ORF">DDE20_09175</name>
</gene>
<name>A0A2T8HUN8_9RHOB</name>
<feature type="compositionally biased region" description="Polar residues" evidence="1">
    <location>
        <begin position="50"/>
        <end position="60"/>
    </location>
</feature>
<protein>
    <submittedName>
        <fullName evidence="2">Uncharacterized protein</fullName>
    </submittedName>
</protein>
<dbReference type="RefSeq" id="WP_133240332.1">
    <property type="nucleotide sequence ID" value="NZ_QDKM01000003.1"/>
</dbReference>